<reference evidence="3" key="1">
    <citation type="submission" date="2017-01" db="EMBL/GenBank/DDBJ databases">
        <title>Comparative genomics of anhydrobiosis in the tardigrade Hypsibius dujardini.</title>
        <authorList>
            <person name="Yoshida Y."/>
            <person name="Koutsovoulos G."/>
            <person name="Laetsch D."/>
            <person name="Stevens L."/>
            <person name="Kumar S."/>
            <person name="Horikawa D."/>
            <person name="Ishino K."/>
            <person name="Komine S."/>
            <person name="Tomita M."/>
            <person name="Blaxter M."/>
            <person name="Arakawa K."/>
        </authorList>
    </citation>
    <scope>NUCLEOTIDE SEQUENCE [LARGE SCALE GENOMIC DNA]</scope>
    <source>
        <strain evidence="3">Z151</strain>
    </source>
</reference>
<evidence type="ECO:0000313" key="2">
    <source>
        <dbReference type="EMBL" id="OQV12707.1"/>
    </source>
</evidence>
<accession>A0A1W0WC03</accession>
<sequence length="294" mass="30347">MKFLVVLALAFAVSNAAFTGSLRQQTQPMLKQIKAELSANIHSRNSAEVGLKSSFIDAIQSHVEGVIAQIESTVAGLQEAGQAVAAHLLTVSQQIAASLSGQIQEGAASLLASIQSLLGNLFGGSSRHGSVEAHLNALIDSMSLKKSVEAAAMQVFGDKMGPQFLFALAETDRGFWGDIWGGIQSAWGSVTGGIQGLAQQIGSFATTTWHSATEKFNALKNVVTAFVAGGWDHVQNIGFPAAQQLLNQIAPYYGQLGSVAATAVSSLLAAYTGLTIPPSLIVAAGGSIAGLIQG</sequence>
<comment type="caution">
    <text evidence="2">The sequence shown here is derived from an EMBL/GenBank/DDBJ whole genome shotgun (WGS) entry which is preliminary data.</text>
</comment>
<evidence type="ECO:0000256" key="1">
    <source>
        <dbReference type="SAM" id="SignalP"/>
    </source>
</evidence>
<keyword evidence="3" id="KW-1185">Reference proteome</keyword>
<name>A0A1W0WC03_HYPEX</name>
<feature type="signal peptide" evidence="1">
    <location>
        <begin position="1"/>
        <end position="16"/>
    </location>
</feature>
<organism evidence="2 3">
    <name type="scientific">Hypsibius exemplaris</name>
    <name type="common">Freshwater tardigrade</name>
    <dbReference type="NCBI Taxonomy" id="2072580"/>
    <lineage>
        <taxon>Eukaryota</taxon>
        <taxon>Metazoa</taxon>
        <taxon>Ecdysozoa</taxon>
        <taxon>Tardigrada</taxon>
        <taxon>Eutardigrada</taxon>
        <taxon>Parachela</taxon>
        <taxon>Hypsibioidea</taxon>
        <taxon>Hypsibiidae</taxon>
        <taxon>Hypsibius</taxon>
    </lineage>
</organism>
<gene>
    <name evidence="2" type="ORF">BV898_13028</name>
</gene>
<keyword evidence="1" id="KW-0732">Signal</keyword>
<dbReference type="AlphaFoldDB" id="A0A1W0WC03"/>
<dbReference type="OrthoDB" id="6422928at2759"/>
<feature type="chain" id="PRO_5012258210" evidence="1">
    <location>
        <begin position="17"/>
        <end position="294"/>
    </location>
</feature>
<dbReference type="Proteomes" id="UP000192578">
    <property type="component" value="Unassembled WGS sequence"/>
</dbReference>
<evidence type="ECO:0000313" key="3">
    <source>
        <dbReference type="Proteomes" id="UP000192578"/>
    </source>
</evidence>
<proteinExistence type="predicted"/>
<protein>
    <submittedName>
        <fullName evidence="2">Uncharacterized protein</fullName>
    </submittedName>
</protein>
<dbReference type="EMBL" id="MTYJ01000138">
    <property type="protein sequence ID" value="OQV12707.1"/>
    <property type="molecule type" value="Genomic_DNA"/>
</dbReference>